<evidence type="ECO:0000313" key="1">
    <source>
        <dbReference type="EMBL" id="GAI54490.1"/>
    </source>
</evidence>
<dbReference type="EMBL" id="BARV01039148">
    <property type="protein sequence ID" value="GAI54490.1"/>
    <property type="molecule type" value="Genomic_DNA"/>
</dbReference>
<dbReference type="AlphaFoldDB" id="X1QUD5"/>
<reference evidence="1" key="1">
    <citation type="journal article" date="2014" name="Front. Microbiol.">
        <title>High frequency of phylogenetically diverse reductive dehalogenase-homologous genes in deep subseafloor sedimentary metagenomes.</title>
        <authorList>
            <person name="Kawai M."/>
            <person name="Futagami T."/>
            <person name="Toyoda A."/>
            <person name="Takaki Y."/>
            <person name="Nishi S."/>
            <person name="Hori S."/>
            <person name="Arai W."/>
            <person name="Tsubouchi T."/>
            <person name="Morono Y."/>
            <person name="Uchiyama I."/>
            <person name="Ito T."/>
            <person name="Fujiyama A."/>
            <person name="Inagaki F."/>
            <person name="Takami H."/>
        </authorList>
    </citation>
    <scope>NUCLEOTIDE SEQUENCE</scope>
    <source>
        <strain evidence="1">Expedition CK06-06</strain>
    </source>
</reference>
<name>X1QUD5_9ZZZZ</name>
<gene>
    <name evidence="1" type="ORF">S06H3_60086</name>
</gene>
<sequence length="42" mass="4536">MSRGGGIIDIGVDKRLISIVAGGLGKSPPHEWYNYIPSREVP</sequence>
<proteinExistence type="predicted"/>
<organism evidence="1">
    <name type="scientific">marine sediment metagenome</name>
    <dbReference type="NCBI Taxonomy" id="412755"/>
    <lineage>
        <taxon>unclassified sequences</taxon>
        <taxon>metagenomes</taxon>
        <taxon>ecological metagenomes</taxon>
    </lineage>
</organism>
<comment type="caution">
    <text evidence="1">The sequence shown here is derived from an EMBL/GenBank/DDBJ whole genome shotgun (WGS) entry which is preliminary data.</text>
</comment>
<accession>X1QUD5</accession>
<protein>
    <submittedName>
        <fullName evidence="1">Uncharacterized protein</fullName>
    </submittedName>
</protein>